<keyword evidence="1 6" id="KW-0597">Phosphoprotein</keyword>
<protein>
    <submittedName>
        <fullName evidence="10">Response regulator</fullName>
    </submittedName>
</protein>
<evidence type="ECO:0000256" key="2">
    <source>
        <dbReference type="ARBA" id="ARBA00023012"/>
    </source>
</evidence>
<feature type="modified residue" description="4-aspartylphosphate" evidence="6">
    <location>
        <position position="51"/>
    </location>
</feature>
<name>A0ABV5ZAL0_9GAMM</name>
<dbReference type="SMART" id="SM00862">
    <property type="entry name" value="Trans_reg_C"/>
    <property type="match status" value="1"/>
</dbReference>
<dbReference type="InterPro" id="IPR001789">
    <property type="entry name" value="Sig_transdc_resp-reg_receiver"/>
</dbReference>
<keyword evidence="2" id="KW-0902">Two-component regulatory system</keyword>
<keyword evidence="4 7" id="KW-0238">DNA-binding</keyword>
<dbReference type="Pfam" id="PF00486">
    <property type="entry name" value="Trans_reg_C"/>
    <property type="match status" value="1"/>
</dbReference>
<keyword evidence="3" id="KW-0805">Transcription regulation</keyword>
<comment type="caution">
    <text evidence="10">The sequence shown here is derived from an EMBL/GenBank/DDBJ whole genome shotgun (WGS) entry which is preliminary data.</text>
</comment>
<feature type="domain" description="Response regulatory" evidence="8">
    <location>
        <begin position="2"/>
        <end position="116"/>
    </location>
</feature>
<evidence type="ECO:0000256" key="7">
    <source>
        <dbReference type="PROSITE-ProRule" id="PRU01091"/>
    </source>
</evidence>
<keyword evidence="11" id="KW-1185">Reference proteome</keyword>
<dbReference type="InterPro" id="IPR039420">
    <property type="entry name" value="WalR-like"/>
</dbReference>
<feature type="domain" description="OmpR/PhoB-type" evidence="9">
    <location>
        <begin position="125"/>
        <end position="223"/>
    </location>
</feature>
<evidence type="ECO:0000256" key="1">
    <source>
        <dbReference type="ARBA" id="ARBA00022553"/>
    </source>
</evidence>
<accession>A0ABV5ZAL0</accession>
<dbReference type="PANTHER" id="PTHR48111">
    <property type="entry name" value="REGULATOR OF RPOS"/>
    <property type="match status" value="1"/>
</dbReference>
<evidence type="ECO:0000256" key="6">
    <source>
        <dbReference type="PROSITE-ProRule" id="PRU00169"/>
    </source>
</evidence>
<evidence type="ECO:0000256" key="5">
    <source>
        <dbReference type="ARBA" id="ARBA00023163"/>
    </source>
</evidence>
<evidence type="ECO:0000256" key="4">
    <source>
        <dbReference type="ARBA" id="ARBA00023125"/>
    </source>
</evidence>
<proteinExistence type="predicted"/>
<dbReference type="Pfam" id="PF00072">
    <property type="entry name" value="Response_reg"/>
    <property type="match status" value="1"/>
</dbReference>
<sequence length="226" mass="26016">MRLVLVEDDATIARFIAQGMQEQGWQVECFANGLEAWQFMRHGEFDLAILDIMLPGLDGLSLLQRLRGQGLRQPLLLLSARAQLEQRVEGLEAGADDYLIKPFALSELQARVQALWRRRLEQPLLSRLQLADLELDLVRKTVLRGGERIHLQPKELALLEYMLRNVGRVLSKTQILQQVYDLHFDPQTNVVDVLVCRLRSKIDRDHPLKLLHTLRGLGYVLREEEA</sequence>
<dbReference type="RefSeq" id="WP_027311779.1">
    <property type="nucleotide sequence ID" value="NZ_JBHLZN010000002.1"/>
</dbReference>
<dbReference type="EMBL" id="JBHLZN010000002">
    <property type="protein sequence ID" value="MFB9886310.1"/>
    <property type="molecule type" value="Genomic_DNA"/>
</dbReference>
<dbReference type="SMART" id="SM00448">
    <property type="entry name" value="REC"/>
    <property type="match status" value="1"/>
</dbReference>
<dbReference type="CDD" id="cd00383">
    <property type="entry name" value="trans_reg_C"/>
    <property type="match status" value="1"/>
</dbReference>
<organism evidence="10 11">
    <name type="scientific">Balneatrix alpica</name>
    <dbReference type="NCBI Taxonomy" id="75684"/>
    <lineage>
        <taxon>Bacteria</taxon>
        <taxon>Pseudomonadati</taxon>
        <taxon>Pseudomonadota</taxon>
        <taxon>Gammaproteobacteria</taxon>
        <taxon>Oceanospirillales</taxon>
        <taxon>Balneatrichaceae</taxon>
        <taxon>Balneatrix</taxon>
    </lineage>
</organism>
<dbReference type="Gene3D" id="3.40.50.2300">
    <property type="match status" value="1"/>
</dbReference>
<evidence type="ECO:0000256" key="3">
    <source>
        <dbReference type="ARBA" id="ARBA00023015"/>
    </source>
</evidence>
<gene>
    <name evidence="10" type="ORF">ACFFLH_07815</name>
</gene>
<reference evidence="10 11" key="1">
    <citation type="submission" date="2024-09" db="EMBL/GenBank/DDBJ databases">
        <authorList>
            <person name="Sun Q."/>
            <person name="Mori K."/>
        </authorList>
    </citation>
    <scope>NUCLEOTIDE SEQUENCE [LARGE SCALE GENOMIC DNA]</scope>
    <source>
        <strain evidence="10 11">ATCC 51285</strain>
    </source>
</reference>
<dbReference type="PROSITE" id="PS50110">
    <property type="entry name" value="RESPONSE_REGULATORY"/>
    <property type="match status" value="1"/>
</dbReference>
<evidence type="ECO:0000313" key="10">
    <source>
        <dbReference type="EMBL" id="MFB9886310.1"/>
    </source>
</evidence>
<dbReference type="PANTHER" id="PTHR48111:SF22">
    <property type="entry name" value="REGULATOR OF RPOS"/>
    <property type="match status" value="1"/>
</dbReference>
<dbReference type="Proteomes" id="UP001589628">
    <property type="component" value="Unassembled WGS sequence"/>
</dbReference>
<dbReference type="SUPFAM" id="SSF52172">
    <property type="entry name" value="CheY-like"/>
    <property type="match status" value="1"/>
</dbReference>
<dbReference type="InterPro" id="IPR036388">
    <property type="entry name" value="WH-like_DNA-bd_sf"/>
</dbReference>
<evidence type="ECO:0000313" key="11">
    <source>
        <dbReference type="Proteomes" id="UP001589628"/>
    </source>
</evidence>
<dbReference type="InterPro" id="IPR011006">
    <property type="entry name" value="CheY-like_superfamily"/>
</dbReference>
<dbReference type="PROSITE" id="PS51755">
    <property type="entry name" value="OMPR_PHOB"/>
    <property type="match status" value="1"/>
</dbReference>
<keyword evidence="5" id="KW-0804">Transcription</keyword>
<evidence type="ECO:0000259" key="9">
    <source>
        <dbReference type="PROSITE" id="PS51755"/>
    </source>
</evidence>
<dbReference type="Gene3D" id="1.10.10.10">
    <property type="entry name" value="Winged helix-like DNA-binding domain superfamily/Winged helix DNA-binding domain"/>
    <property type="match status" value="1"/>
</dbReference>
<dbReference type="InterPro" id="IPR001867">
    <property type="entry name" value="OmpR/PhoB-type_DNA-bd"/>
</dbReference>
<evidence type="ECO:0000259" key="8">
    <source>
        <dbReference type="PROSITE" id="PS50110"/>
    </source>
</evidence>
<feature type="DNA-binding region" description="OmpR/PhoB-type" evidence="7">
    <location>
        <begin position="125"/>
        <end position="223"/>
    </location>
</feature>
<dbReference type="Gene3D" id="6.10.250.690">
    <property type="match status" value="1"/>
</dbReference>